<dbReference type="InterPro" id="IPR023214">
    <property type="entry name" value="HAD_sf"/>
</dbReference>
<comment type="caution">
    <text evidence="11">The sequence shown here is derived from an EMBL/GenBank/DDBJ whole genome shotgun (WGS) entry which is preliminary data.</text>
</comment>
<gene>
    <name evidence="11" type="ORF">E1301_Tti019849</name>
</gene>
<dbReference type="NCBIfam" id="TIGR01685">
    <property type="entry name" value="MDP-1"/>
    <property type="match status" value="1"/>
</dbReference>
<dbReference type="GO" id="GO:0003993">
    <property type="term" value="F:acid phosphatase activity"/>
    <property type="evidence" value="ECO:0007669"/>
    <property type="project" value="TreeGrafter"/>
</dbReference>
<dbReference type="EMBL" id="SOYY01000020">
    <property type="protein sequence ID" value="KAA0706588.1"/>
    <property type="molecule type" value="Genomic_DNA"/>
</dbReference>
<organism evidence="11 12">
    <name type="scientific">Triplophysa tibetana</name>
    <dbReference type="NCBI Taxonomy" id="1572043"/>
    <lineage>
        <taxon>Eukaryota</taxon>
        <taxon>Metazoa</taxon>
        <taxon>Chordata</taxon>
        <taxon>Craniata</taxon>
        <taxon>Vertebrata</taxon>
        <taxon>Euteleostomi</taxon>
        <taxon>Actinopterygii</taxon>
        <taxon>Neopterygii</taxon>
        <taxon>Teleostei</taxon>
        <taxon>Ostariophysi</taxon>
        <taxon>Cypriniformes</taxon>
        <taxon>Nemacheilidae</taxon>
        <taxon>Triplophysa</taxon>
    </lineage>
</organism>
<proteinExistence type="inferred from homology"/>
<evidence type="ECO:0000256" key="6">
    <source>
        <dbReference type="ARBA" id="ARBA00022842"/>
    </source>
</evidence>
<dbReference type="GO" id="GO:0046872">
    <property type="term" value="F:metal ion binding"/>
    <property type="evidence" value="ECO:0007669"/>
    <property type="project" value="UniProtKB-KW"/>
</dbReference>
<sequence>MSKPKLIVFDLDYTLWPFWVDTHVRPPFHKDDSGTVRDSTRSKVSIYHDTEKILSSLHSQGFKIGIASRTGEVEGANQLLSLYSLDQYISFKEIYPGSKVTHFKRLKADSGVEFSDMMFFDDEDRNIVEVGGLGVHCVLVNNDITSKLVQSELEKFRRKQ</sequence>
<evidence type="ECO:0000256" key="8">
    <source>
        <dbReference type="ARBA" id="ARBA00051722"/>
    </source>
</evidence>
<evidence type="ECO:0000313" key="12">
    <source>
        <dbReference type="Proteomes" id="UP000324632"/>
    </source>
</evidence>
<dbReference type="Proteomes" id="UP000324632">
    <property type="component" value="Chromosome 20"/>
</dbReference>
<name>A0A5A9NB90_9TELE</name>
<dbReference type="SFLD" id="SFLDS00003">
    <property type="entry name" value="Haloacid_Dehalogenase"/>
    <property type="match status" value="1"/>
</dbReference>
<keyword evidence="6" id="KW-0460">Magnesium</keyword>
<dbReference type="SFLD" id="SFLDG01129">
    <property type="entry name" value="C1.5:_HAD__Beta-PGM__Phosphata"/>
    <property type="match status" value="1"/>
</dbReference>
<dbReference type="InterPro" id="IPR010033">
    <property type="entry name" value="HAD_SF_ppase_IIIC"/>
</dbReference>
<dbReference type="SFLD" id="SFLDG01131">
    <property type="entry name" value="C1.5.2:_MDP_Like"/>
    <property type="match status" value="1"/>
</dbReference>
<comment type="cofactor">
    <cofactor evidence="1">
        <name>Mg(2+)</name>
        <dbReference type="ChEBI" id="CHEBI:18420"/>
    </cofactor>
</comment>
<dbReference type="InterPro" id="IPR036412">
    <property type="entry name" value="HAD-like_sf"/>
</dbReference>
<evidence type="ECO:0000256" key="5">
    <source>
        <dbReference type="ARBA" id="ARBA00022801"/>
    </source>
</evidence>
<comment type="similarity">
    <text evidence="2">Belongs to the HAD-like hydrolase superfamily.</text>
</comment>
<evidence type="ECO:0000256" key="4">
    <source>
        <dbReference type="ARBA" id="ARBA00022723"/>
    </source>
</evidence>
<keyword evidence="12" id="KW-1185">Reference proteome</keyword>
<dbReference type="InterPro" id="IPR035679">
    <property type="entry name" value="MDP-1_euk"/>
</dbReference>
<dbReference type="EC" id="3.1.3.48" evidence="3"/>
<dbReference type="SUPFAM" id="SSF56784">
    <property type="entry name" value="HAD-like"/>
    <property type="match status" value="1"/>
</dbReference>
<keyword evidence="4" id="KW-0479">Metal-binding</keyword>
<dbReference type="NCBIfam" id="TIGR01681">
    <property type="entry name" value="HAD-SF-IIIC"/>
    <property type="match status" value="1"/>
</dbReference>
<dbReference type="Pfam" id="PF12689">
    <property type="entry name" value="Acid_PPase"/>
    <property type="match status" value="1"/>
</dbReference>
<dbReference type="GO" id="GO:0004725">
    <property type="term" value="F:protein tyrosine phosphatase activity"/>
    <property type="evidence" value="ECO:0007669"/>
    <property type="project" value="UniProtKB-EC"/>
</dbReference>
<dbReference type="CDD" id="cd07501">
    <property type="entry name" value="HAD_MDP-1_like"/>
    <property type="match status" value="1"/>
</dbReference>
<comment type="function">
    <text evidence="9">Magnesium-dependent phosphatase which may act as a tyrosine phosphatase.</text>
</comment>
<dbReference type="InterPro" id="IPR010036">
    <property type="entry name" value="MDP_1_eu_arc"/>
</dbReference>
<dbReference type="OrthoDB" id="2865258at2759"/>
<protein>
    <recommendedName>
        <fullName evidence="10">Magnesium-dependent phosphatase 1</fullName>
        <ecNumber evidence="3">3.1.3.48</ecNumber>
    </recommendedName>
</protein>
<evidence type="ECO:0000256" key="3">
    <source>
        <dbReference type="ARBA" id="ARBA00013064"/>
    </source>
</evidence>
<keyword evidence="5" id="KW-0378">Hydrolase</keyword>
<evidence type="ECO:0000256" key="9">
    <source>
        <dbReference type="ARBA" id="ARBA00055318"/>
    </source>
</evidence>
<dbReference type="PANTHER" id="PTHR17901:SF14">
    <property type="entry name" value="MAGNESIUM-DEPENDENT PHOSPHATASE 1"/>
    <property type="match status" value="1"/>
</dbReference>
<evidence type="ECO:0000256" key="10">
    <source>
        <dbReference type="ARBA" id="ARBA00069981"/>
    </source>
</evidence>
<evidence type="ECO:0000256" key="7">
    <source>
        <dbReference type="ARBA" id="ARBA00022912"/>
    </source>
</evidence>
<dbReference type="FunFam" id="3.40.50.1000:FF:000127">
    <property type="entry name" value="Magnesium-dependent phosphatase 1"/>
    <property type="match status" value="1"/>
</dbReference>
<comment type="catalytic activity">
    <reaction evidence="8">
        <text>O-phospho-L-tyrosyl-[protein] + H2O = L-tyrosyl-[protein] + phosphate</text>
        <dbReference type="Rhea" id="RHEA:10684"/>
        <dbReference type="Rhea" id="RHEA-COMP:10136"/>
        <dbReference type="Rhea" id="RHEA-COMP:20101"/>
        <dbReference type="ChEBI" id="CHEBI:15377"/>
        <dbReference type="ChEBI" id="CHEBI:43474"/>
        <dbReference type="ChEBI" id="CHEBI:46858"/>
        <dbReference type="ChEBI" id="CHEBI:61978"/>
        <dbReference type="EC" id="3.1.3.48"/>
    </reaction>
</comment>
<dbReference type="Gene3D" id="3.40.50.1000">
    <property type="entry name" value="HAD superfamily/HAD-like"/>
    <property type="match status" value="1"/>
</dbReference>
<dbReference type="AlphaFoldDB" id="A0A5A9NB90"/>
<evidence type="ECO:0000313" key="11">
    <source>
        <dbReference type="EMBL" id="KAA0706588.1"/>
    </source>
</evidence>
<evidence type="ECO:0000256" key="1">
    <source>
        <dbReference type="ARBA" id="ARBA00001946"/>
    </source>
</evidence>
<dbReference type="PANTHER" id="PTHR17901">
    <property type="entry name" value="MAGNESIUM-DEPENDENT PHOSPHATASE 1 MDP1"/>
    <property type="match status" value="1"/>
</dbReference>
<evidence type="ECO:0000256" key="2">
    <source>
        <dbReference type="ARBA" id="ARBA00007958"/>
    </source>
</evidence>
<reference evidence="11 12" key="1">
    <citation type="journal article" date="2019" name="Mol. Ecol. Resour.">
        <title>Chromosome-level genome assembly of Triplophysa tibetana, a fish adapted to the harsh high-altitude environment of the Tibetan Plateau.</title>
        <authorList>
            <person name="Yang X."/>
            <person name="Liu H."/>
            <person name="Ma Z."/>
            <person name="Zou Y."/>
            <person name="Zou M."/>
            <person name="Mao Y."/>
            <person name="Li X."/>
            <person name="Wang H."/>
            <person name="Chen T."/>
            <person name="Wang W."/>
            <person name="Yang R."/>
        </authorList>
    </citation>
    <scope>NUCLEOTIDE SEQUENCE [LARGE SCALE GENOMIC DNA]</scope>
    <source>
        <strain evidence="11">TTIB1903HZAU</strain>
        <tissue evidence="11">Muscle</tissue>
    </source>
</reference>
<accession>A0A5A9NB90</accession>
<keyword evidence="7" id="KW-0904">Protein phosphatase</keyword>